<keyword evidence="1" id="KW-0694">RNA-binding</keyword>
<dbReference type="Proteomes" id="UP001469553">
    <property type="component" value="Unassembled WGS sequence"/>
</dbReference>
<dbReference type="PROSITE" id="PS50137">
    <property type="entry name" value="DS_RBD"/>
    <property type="match status" value="1"/>
</dbReference>
<dbReference type="Gene3D" id="3.30.160.20">
    <property type="match status" value="1"/>
</dbReference>
<dbReference type="PANTHER" id="PTHR10910:SF62">
    <property type="entry name" value="AT07585P-RELATED"/>
    <property type="match status" value="1"/>
</dbReference>
<accession>A0ABV0Z4V3</accession>
<proteinExistence type="predicted"/>
<protein>
    <recommendedName>
        <fullName evidence="2">DRBM domain-containing protein</fullName>
    </recommendedName>
</protein>
<dbReference type="InterPro" id="IPR014720">
    <property type="entry name" value="dsRBD_dom"/>
</dbReference>
<evidence type="ECO:0000313" key="4">
    <source>
        <dbReference type="Proteomes" id="UP001469553"/>
    </source>
</evidence>
<evidence type="ECO:0000313" key="3">
    <source>
        <dbReference type="EMBL" id="MEQ2300907.1"/>
    </source>
</evidence>
<keyword evidence="4" id="KW-1185">Reference proteome</keyword>
<organism evidence="3 4">
    <name type="scientific">Ameca splendens</name>
    <dbReference type="NCBI Taxonomy" id="208324"/>
    <lineage>
        <taxon>Eukaryota</taxon>
        <taxon>Metazoa</taxon>
        <taxon>Chordata</taxon>
        <taxon>Craniata</taxon>
        <taxon>Vertebrata</taxon>
        <taxon>Euteleostomi</taxon>
        <taxon>Actinopterygii</taxon>
        <taxon>Neopterygii</taxon>
        <taxon>Teleostei</taxon>
        <taxon>Neoteleostei</taxon>
        <taxon>Acanthomorphata</taxon>
        <taxon>Ovalentaria</taxon>
        <taxon>Atherinomorphae</taxon>
        <taxon>Cyprinodontiformes</taxon>
        <taxon>Goodeidae</taxon>
        <taxon>Ameca</taxon>
    </lineage>
</organism>
<dbReference type="Pfam" id="PF00035">
    <property type="entry name" value="dsrm"/>
    <property type="match status" value="1"/>
</dbReference>
<dbReference type="EMBL" id="JAHRIP010050706">
    <property type="protein sequence ID" value="MEQ2300907.1"/>
    <property type="molecule type" value="Genomic_DNA"/>
</dbReference>
<evidence type="ECO:0000259" key="2">
    <source>
        <dbReference type="PROSITE" id="PS50137"/>
    </source>
</evidence>
<dbReference type="SUPFAM" id="SSF54768">
    <property type="entry name" value="dsRNA-binding domain-like"/>
    <property type="match status" value="1"/>
</dbReference>
<dbReference type="SMART" id="SM00358">
    <property type="entry name" value="DSRM"/>
    <property type="match status" value="1"/>
</dbReference>
<comment type="caution">
    <text evidence="3">The sequence shown here is derived from an EMBL/GenBank/DDBJ whole genome shotgun (WGS) entry which is preliminary data.</text>
</comment>
<sequence>MLFQVRTQGPILTVSGKNPVMELNEKRRGLKYELISESGGSHDKRFVMEVEVDGQKFRGAGPNKKVAKASAALAALEKLFSGPNAAANKKKKILPPTKGALAAAAAASAVAAQVARGRGRAALARGAFVSAAAPGYVTPGFGTPYGYSPAAAAAPAYENCRQQLCTTATSNATTEGAVCTIVLFLIMISRSQEPCCCSVVPFQVLLLTVDTSSDIYKL</sequence>
<feature type="domain" description="DRBM" evidence="2">
    <location>
        <begin position="15"/>
        <end position="81"/>
    </location>
</feature>
<dbReference type="PANTHER" id="PTHR10910">
    <property type="entry name" value="EUKARYOTE SPECIFIC DSRNA BINDING PROTEIN"/>
    <property type="match status" value="1"/>
</dbReference>
<evidence type="ECO:0000256" key="1">
    <source>
        <dbReference type="PROSITE-ProRule" id="PRU00266"/>
    </source>
</evidence>
<gene>
    <name evidence="3" type="ORF">AMECASPLE_030623</name>
</gene>
<reference evidence="3 4" key="1">
    <citation type="submission" date="2021-06" db="EMBL/GenBank/DDBJ databases">
        <authorList>
            <person name="Palmer J.M."/>
        </authorList>
    </citation>
    <scope>NUCLEOTIDE SEQUENCE [LARGE SCALE GENOMIC DNA]</scope>
    <source>
        <strain evidence="3 4">AS_MEX2019</strain>
        <tissue evidence="3">Muscle</tissue>
    </source>
</reference>
<dbReference type="CDD" id="cd19911">
    <property type="entry name" value="DSRM_STRBP_rpt2"/>
    <property type="match status" value="1"/>
</dbReference>
<name>A0ABV0Z4V3_9TELE</name>